<dbReference type="InterPro" id="IPR003563">
    <property type="entry name" value="8ODP"/>
</dbReference>
<evidence type="ECO:0000256" key="5">
    <source>
        <dbReference type="ARBA" id="ARBA00022801"/>
    </source>
</evidence>
<evidence type="ECO:0000256" key="2">
    <source>
        <dbReference type="ARBA" id="ARBA00005582"/>
    </source>
</evidence>
<gene>
    <name evidence="23" type="ORF">COT62_02635</name>
</gene>
<dbReference type="PANTHER" id="PTHR43758">
    <property type="entry name" value="7,8-DIHYDRO-8-OXOGUANINE TRIPHOSPHATASE"/>
    <property type="match status" value="1"/>
</dbReference>
<keyword evidence="5" id="KW-0378">Hydrolase</keyword>
<evidence type="ECO:0000256" key="10">
    <source>
        <dbReference type="ARBA" id="ARBA00024596"/>
    </source>
</evidence>
<keyword evidence="6" id="KW-0460">Magnesium</keyword>
<dbReference type="GO" id="GO:0005737">
    <property type="term" value="C:cytoplasm"/>
    <property type="evidence" value="ECO:0007669"/>
    <property type="project" value="TreeGrafter"/>
</dbReference>
<dbReference type="GO" id="GO:0042262">
    <property type="term" value="P:DNA protection"/>
    <property type="evidence" value="ECO:0007669"/>
    <property type="project" value="InterPro"/>
</dbReference>
<dbReference type="GO" id="GO:0046872">
    <property type="term" value="F:metal ion binding"/>
    <property type="evidence" value="ECO:0007669"/>
    <property type="project" value="UniProtKB-KW"/>
</dbReference>
<dbReference type="Gene3D" id="3.90.79.10">
    <property type="entry name" value="Nucleoside Triphosphate Pyrophosphohydrolase"/>
    <property type="match status" value="1"/>
</dbReference>
<evidence type="ECO:0000256" key="13">
    <source>
        <dbReference type="ARBA" id="ARBA00029673"/>
    </source>
</evidence>
<sequence length="159" mass="18640">MRKTTLSFLIKKNQILLAMKKRGFGKGKWNGVGGKVQRGEKIEDATIRETIEEIGVTPHNLKQVATLDFYYADKFEGKTFDQRVHVFLVSEWSGELIETKEMLPRWFKKNNLPFHLMWKDDIYWLPAILSGKLLNGKFIFNKKEEVVEYHLEIGSYKTI</sequence>
<evidence type="ECO:0000256" key="7">
    <source>
        <dbReference type="ARBA" id="ARBA00024448"/>
    </source>
</evidence>
<comment type="function">
    <text evidence="21">Oxidized purine nucleoside triphosphate hydrolase which is a prominent sanitizer of the oxidized nucleotide pool. Catalyzes the hydrolysis of 2-oxo-dATP (2-hydroxy-dATP) into 2-oxo-dAMP. Also has a significant hydrolase activity toward 2-oxo-ATP, 8-oxo-dGTP and 8-oxo-dATP. Through the hydrolysis of oxidized purine nucleoside triphosphates, prevents their incorporation into DNA and the subsequent transversions A:T to C:G and G:C to T:A. Also catalyzes the hydrolysis of methylated purine nucleoside triphosphate preventing their integration into DNA. Through this antimutagenic activity protects cells from oxidative stress.</text>
</comment>
<dbReference type="EMBL" id="PEZG01000057">
    <property type="protein sequence ID" value="PIS15632.1"/>
    <property type="molecule type" value="Genomic_DNA"/>
</dbReference>
<comment type="catalytic activity">
    <reaction evidence="19">
        <text>O(6)-methyl-dGTP + H2O = O(6)-methyl-dGMP + diphosphate + H(+)</text>
        <dbReference type="Rhea" id="RHEA:67600"/>
        <dbReference type="ChEBI" id="CHEBI:15377"/>
        <dbReference type="ChEBI" id="CHEBI:15378"/>
        <dbReference type="ChEBI" id="CHEBI:33019"/>
        <dbReference type="ChEBI" id="CHEBI:169974"/>
        <dbReference type="ChEBI" id="CHEBI:169975"/>
    </reaction>
    <physiologicalReaction direction="left-to-right" evidence="19">
        <dbReference type="Rhea" id="RHEA:67601"/>
    </physiologicalReaction>
</comment>
<evidence type="ECO:0000256" key="17">
    <source>
        <dbReference type="ARBA" id="ARBA00032071"/>
    </source>
</evidence>
<comment type="catalytic activity">
    <reaction evidence="10">
        <text>2-oxo-ATP + H2O = 2-oxo-AMP + diphosphate + H(+)</text>
        <dbReference type="Rhea" id="RHEA:67392"/>
        <dbReference type="ChEBI" id="CHEBI:15377"/>
        <dbReference type="ChEBI" id="CHEBI:15378"/>
        <dbReference type="ChEBI" id="CHEBI:33019"/>
        <dbReference type="ChEBI" id="CHEBI:71395"/>
        <dbReference type="ChEBI" id="CHEBI:172878"/>
    </reaction>
    <physiologicalReaction direction="left-to-right" evidence="10">
        <dbReference type="Rhea" id="RHEA:67393"/>
    </physiologicalReaction>
</comment>
<evidence type="ECO:0000256" key="6">
    <source>
        <dbReference type="ARBA" id="ARBA00022842"/>
    </source>
</evidence>
<evidence type="ECO:0000256" key="11">
    <source>
        <dbReference type="ARBA" id="ARBA00026103"/>
    </source>
</evidence>
<evidence type="ECO:0000256" key="12">
    <source>
        <dbReference type="ARBA" id="ARBA00026218"/>
    </source>
</evidence>
<evidence type="ECO:0000256" key="4">
    <source>
        <dbReference type="ARBA" id="ARBA00022723"/>
    </source>
</evidence>
<dbReference type="SUPFAM" id="SSF55811">
    <property type="entry name" value="Nudix"/>
    <property type="match status" value="1"/>
</dbReference>
<proteinExistence type="inferred from homology"/>
<dbReference type="AlphaFoldDB" id="A0A2H0WSH6"/>
<dbReference type="GO" id="GO:0008413">
    <property type="term" value="F:8-oxo-7,8-dihydroguanosine triphosphate pyrophosphatase activity"/>
    <property type="evidence" value="ECO:0007669"/>
    <property type="project" value="InterPro"/>
</dbReference>
<evidence type="ECO:0000313" key="24">
    <source>
        <dbReference type="Proteomes" id="UP000231198"/>
    </source>
</evidence>
<evidence type="ECO:0000256" key="8">
    <source>
        <dbReference type="ARBA" id="ARBA00024459"/>
    </source>
</evidence>
<dbReference type="EC" id="3.6.1.56" evidence="11"/>
<name>A0A2H0WSH6_9BACT</name>
<dbReference type="InterPro" id="IPR015797">
    <property type="entry name" value="NUDIX_hydrolase-like_dom_sf"/>
</dbReference>
<evidence type="ECO:0000256" key="14">
    <source>
        <dbReference type="ARBA" id="ARBA00030634"/>
    </source>
</evidence>
<dbReference type="PANTHER" id="PTHR43758:SF2">
    <property type="entry name" value="OXIDIZED PURINE NUCLEOSIDE TRIPHOSPHATE HYDROLASE"/>
    <property type="match status" value="1"/>
</dbReference>
<evidence type="ECO:0000256" key="21">
    <source>
        <dbReference type="ARBA" id="ARBA00053094"/>
    </source>
</evidence>
<reference evidence="24" key="1">
    <citation type="submission" date="2017-09" db="EMBL/GenBank/DDBJ databases">
        <title>Depth-based differentiation of microbial function through sediment-hosted aquifers and enrichment of novel symbionts in the deep terrestrial subsurface.</title>
        <authorList>
            <person name="Probst A.J."/>
            <person name="Ladd B."/>
            <person name="Jarett J.K."/>
            <person name="Geller-Mcgrath D.E."/>
            <person name="Sieber C.M.K."/>
            <person name="Emerson J.B."/>
            <person name="Anantharaman K."/>
            <person name="Thomas B.C."/>
            <person name="Malmstrom R."/>
            <person name="Stieglmeier M."/>
            <person name="Klingl A."/>
            <person name="Woyke T."/>
            <person name="Ryan C.M."/>
            <person name="Banfield J.F."/>
        </authorList>
    </citation>
    <scope>NUCLEOTIDE SEQUENCE [LARGE SCALE GENOMIC DNA]</scope>
</reference>
<dbReference type="CDD" id="cd03427">
    <property type="entry name" value="NUDIX_MTH1_Nudt1"/>
    <property type="match status" value="1"/>
</dbReference>
<feature type="domain" description="Nudix hydrolase" evidence="22">
    <location>
        <begin position="1"/>
        <end position="130"/>
    </location>
</feature>
<evidence type="ECO:0000256" key="1">
    <source>
        <dbReference type="ARBA" id="ARBA00001946"/>
    </source>
</evidence>
<dbReference type="Pfam" id="PF00293">
    <property type="entry name" value="NUDIX"/>
    <property type="match status" value="1"/>
</dbReference>
<comment type="catalytic activity">
    <reaction evidence="7">
        <text>8-oxo-dATP + H2O = 8-oxo-dAMP + diphosphate + H(+)</text>
        <dbReference type="Rhea" id="RHEA:65396"/>
        <dbReference type="ChEBI" id="CHEBI:15377"/>
        <dbReference type="ChEBI" id="CHEBI:15378"/>
        <dbReference type="ChEBI" id="CHEBI:33019"/>
        <dbReference type="ChEBI" id="CHEBI:71361"/>
        <dbReference type="ChEBI" id="CHEBI:172871"/>
    </reaction>
    <physiologicalReaction direction="left-to-right" evidence="7">
        <dbReference type="Rhea" id="RHEA:65397"/>
    </physiologicalReaction>
</comment>
<evidence type="ECO:0000256" key="20">
    <source>
        <dbReference type="ARBA" id="ARBA00049032"/>
    </source>
</evidence>
<dbReference type="PRINTS" id="PR01403">
    <property type="entry name" value="8OXTPHPHTASE"/>
</dbReference>
<comment type="similarity">
    <text evidence="2">Belongs to the Nudix hydrolase family.</text>
</comment>
<comment type="catalytic activity">
    <reaction evidence="18">
        <text>N(6)-methyl-ATP + H2O = N(6)-methyl-AMP + diphosphate + H(+)</text>
        <dbReference type="Rhea" id="RHEA:67608"/>
        <dbReference type="ChEBI" id="CHEBI:15377"/>
        <dbReference type="ChEBI" id="CHEBI:15378"/>
        <dbReference type="ChEBI" id="CHEBI:33019"/>
        <dbReference type="ChEBI" id="CHEBI:144842"/>
        <dbReference type="ChEBI" id="CHEBI:172873"/>
    </reaction>
    <physiologicalReaction direction="left-to-right" evidence="18">
        <dbReference type="Rhea" id="RHEA:67609"/>
    </physiologicalReaction>
</comment>
<evidence type="ECO:0000256" key="9">
    <source>
        <dbReference type="ARBA" id="ARBA00024486"/>
    </source>
</evidence>
<protein>
    <recommendedName>
        <fullName evidence="12">Oxidized purine nucleoside triphosphate hydrolase</fullName>
        <ecNumber evidence="11">3.6.1.56</ecNumber>
    </recommendedName>
    <alternativeName>
        <fullName evidence="16">2-hydroxy-dATP diphosphatase</fullName>
    </alternativeName>
    <alternativeName>
        <fullName evidence="15">7,8-dihydro-8-oxoguanine triphosphatase</fullName>
    </alternativeName>
    <alternativeName>
        <fullName evidence="14">8-oxo-dGTPase</fullName>
    </alternativeName>
    <alternativeName>
        <fullName evidence="17">Methylated purine nucleoside triphosphate hydrolase</fullName>
    </alternativeName>
    <alternativeName>
        <fullName evidence="13">Nucleoside diphosphate-linked moiety X motif 1</fullName>
    </alternativeName>
</protein>
<comment type="cofactor">
    <cofactor evidence="1">
        <name>Mg(2+)</name>
        <dbReference type="ChEBI" id="CHEBI:18420"/>
    </cofactor>
</comment>
<comment type="catalytic activity">
    <reaction evidence="8">
        <text>2-oxo-dATP + H2O = 2-oxo-dAMP + diphosphate + H(+)</text>
        <dbReference type="Rhea" id="RHEA:31583"/>
        <dbReference type="ChEBI" id="CHEBI:15377"/>
        <dbReference type="ChEBI" id="CHEBI:15378"/>
        <dbReference type="ChEBI" id="CHEBI:33019"/>
        <dbReference type="ChEBI" id="CHEBI:63212"/>
        <dbReference type="ChEBI" id="CHEBI:77897"/>
        <dbReference type="EC" id="3.6.1.56"/>
    </reaction>
    <physiologicalReaction direction="left-to-right" evidence="8">
        <dbReference type="Rhea" id="RHEA:31584"/>
    </physiologicalReaction>
</comment>
<dbReference type="GO" id="GO:0008828">
    <property type="term" value="F:dATP diphosphatase activity"/>
    <property type="evidence" value="ECO:0007669"/>
    <property type="project" value="UniProtKB-EC"/>
</dbReference>
<comment type="caution">
    <text evidence="23">The sequence shown here is derived from an EMBL/GenBank/DDBJ whole genome shotgun (WGS) entry which is preliminary data.</text>
</comment>
<organism evidence="23 24">
    <name type="scientific">Candidatus Roizmanbacteria bacterium CG09_land_8_20_14_0_10_41_9</name>
    <dbReference type="NCBI Taxonomy" id="1974850"/>
    <lineage>
        <taxon>Bacteria</taxon>
        <taxon>Candidatus Roizmaniibacteriota</taxon>
    </lineage>
</organism>
<evidence type="ECO:0000256" key="19">
    <source>
        <dbReference type="ARBA" id="ARBA00048894"/>
    </source>
</evidence>
<comment type="subunit">
    <text evidence="3">Monomer.</text>
</comment>
<comment type="catalytic activity">
    <reaction evidence="20">
        <text>N(6)-methyl-dATP + H2O = N(6)-methyl-dAMP + diphosphate + H(+)</text>
        <dbReference type="Rhea" id="RHEA:67604"/>
        <dbReference type="ChEBI" id="CHEBI:15377"/>
        <dbReference type="ChEBI" id="CHEBI:15378"/>
        <dbReference type="ChEBI" id="CHEBI:33019"/>
        <dbReference type="ChEBI" id="CHEBI:169976"/>
        <dbReference type="ChEBI" id="CHEBI:172872"/>
    </reaction>
    <physiologicalReaction direction="left-to-right" evidence="20">
        <dbReference type="Rhea" id="RHEA:67605"/>
    </physiologicalReaction>
</comment>
<evidence type="ECO:0000256" key="16">
    <source>
        <dbReference type="ARBA" id="ARBA00031927"/>
    </source>
</evidence>
<comment type="catalytic activity">
    <reaction evidence="9">
        <text>8-oxo-dGTP + H2O = 8-oxo-dGMP + diphosphate + H(+)</text>
        <dbReference type="Rhea" id="RHEA:31575"/>
        <dbReference type="ChEBI" id="CHEBI:15377"/>
        <dbReference type="ChEBI" id="CHEBI:15378"/>
        <dbReference type="ChEBI" id="CHEBI:33019"/>
        <dbReference type="ChEBI" id="CHEBI:63224"/>
        <dbReference type="ChEBI" id="CHEBI:77896"/>
    </reaction>
    <physiologicalReaction direction="left-to-right" evidence="9">
        <dbReference type="Rhea" id="RHEA:31576"/>
    </physiologicalReaction>
</comment>
<evidence type="ECO:0000313" key="23">
    <source>
        <dbReference type="EMBL" id="PIS15632.1"/>
    </source>
</evidence>
<evidence type="ECO:0000256" key="18">
    <source>
        <dbReference type="ARBA" id="ARBA00048002"/>
    </source>
</evidence>
<dbReference type="Proteomes" id="UP000231198">
    <property type="component" value="Unassembled WGS sequence"/>
</dbReference>
<keyword evidence="4" id="KW-0479">Metal-binding</keyword>
<evidence type="ECO:0000256" key="15">
    <source>
        <dbReference type="ARBA" id="ARBA00030682"/>
    </source>
</evidence>
<evidence type="ECO:0000259" key="22">
    <source>
        <dbReference type="PROSITE" id="PS51462"/>
    </source>
</evidence>
<evidence type="ECO:0000256" key="3">
    <source>
        <dbReference type="ARBA" id="ARBA00011245"/>
    </source>
</evidence>
<accession>A0A2H0WSH6</accession>
<dbReference type="InterPro" id="IPR000086">
    <property type="entry name" value="NUDIX_hydrolase_dom"/>
</dbReference>
<dbReference type="PROSITE" id="PS51462">
    <property type="entry name" value="NUDIX"/>
    <property type="match status" value="1"/>
</dbReference>